<name>A0A0B7MSR0_9FUNG</name>
<feature type="domain" description="CCHC-type" evidence="3">
    <location>
        <begin position="497"/>
        <end position="510"/>
    </location>
</feature>
<keyword evidence="5" id="KW-1185">Reference proteome</keyword>
<feature type="region of interest" description="Disordered" evidence="2">
    <location>
        <begin position="251"/>
        <end position="270"/>
    </location>
</feature>
<organism evidence="4 5">
    <name type="scientific">Parasitella parasitica</name>
    <dbReference type="NCBI Taxonomy" id="35722"/>
    <lineage>
        <taxon>Eukaryota</taxon>
        <taxon>Fungi</taxon>
        <taxon>Fungi incertae sedis</taxon>
        <taxon>Mucoromycota</taxon>
        <taxon>Mucoromycotina</taxon>
        <taxon>Mucoromycetes</taxon>
        <taxon>Mucorales</taxon>
        <taxon>Mucorineae</taxon>
        <taxon>Mucoraceae</taxon>
        <taxon>Parasitella</taxon>
    </lineage>
</organism>
<dbReference type="AlphaFoldDB" id="A0A0B7MSR0"/>
<dbReference type="EMBL" id="LN720867">
    <property type="protein sequence ID" value="CEP09021.1"/>
    <property type="molecule type" value="Genomic_DNA"/>
</dbReference>
<proteinExistence type="predicted"/>
<dbReference type="GO" id="GO:0008270">
    <property type="term" value="F:zinc ion binding"/>
    <property type="evidence" value="ECO:0007669"/>
    <property type="project" value="UniProtKB-KW"/>
</dbReference>
<feature type="compositionally biased region" description="Polar residues" evidence="2">
    <location>
        <begin position="1"/>
        <end position="14"/>
    </location>
</feature>
<dbReference type="PROSITE" id="PS50158">
    <property type="entry name" value="ZF_CCHC"/>
    <property type="match status" value="1"/>
</dbReference>
<sequence>MPNSVAQDIPTQDTTRPRQVPSPDPIAEFSQANVASIDARGRESRASLMDFSEARGVREDDGSRVDGETLQGNLQLCKEHYEAMVKYVTMDRQEMISTASDSLSRAEVIRNTLDHIHPTKRYQLQVVIAEQEAQAIEMQQMIAHYDGLLEGERARLNERLQYLLHSASGGEVNTAVQNLQWPTLDVCQDLQLAQDFHMMATGRYFPAVTLQRNSQGEQQLVDIDTENEEIKLLRQHIAMLEHTIARSNINTNVSKKETSPTTRREDKPAKDMKQVYIERRKRHRFVTFEKGSAYEAEQWLQRYEVLAKYLGFSDEEKSDELIGVLTGAALDWLISLDPEVTSSWVRLKQEFSRQHAFGDDPTVAAFNELKTYKQGNKPMKVFGPELKTLLQRAGLFLPNIQLDYLRDKLKPELARAVIMSRVTNLDDGIRVATDIERSLSSTQDTTYMGPVRPDVSQTAESSQPQQVQNYQQKHQGCKKKKEYGNKKNEKRKETRECFRCHKVGHISKNCWSQKKQ</sequence>
<keyword evidence="1" id="KW-0863">Zinc-finger</keyword>
<evidence type="ECO:0000259" key="3">
    <source>
        <dbReference type="PROSITE" id="PS50158"/>
    </source>
</evidence>
<dbReference type="OrthoDB" id="2287348at2759"/>
<dbReference type="SMART" id="SM00343">
    <property type="entry name" value="ZnF_C2HC"/>
    <property type="match status" value="1"/>
</dbReference>
<keyword evidence="1" id="KW-0479">Metal-binding</keyword>
<keyword evidence="1" id="KW-0862">Zinc</keyword>
<dbReference type="GO" id="GO:0003676">
    <property type="term" value="F:nucleic acid binding"/>
    <property type="evidence" value="ECO:0007669"/>
    <property type="project" value="InterPro"/>
</dbReference>
<evidence type="ECO:0000256" key="2">
    <source>
        <dbReference type="SAM" id="MobiDB-lite"/>
    </source>
</evidence>
<dbReference type="Proteomes" id="UP000054107">
    <property type="component" value="Unassembled WGS sequence"/>
</dbReference>
<dbReference type="InterPro" id="IPR001878">
    <property type="entry name" value="Znf_CCHC"/>
</dbReference>
<feature type="region of interest" description="Disordered" evidence="2">
    <location>
        <begin position="1"/>
        <end position="32"/>
    </location>
</feature>
<accession>A0A0B7MSR0</accession>
<reference evidence="4 5" key="1">
    <citation type="submission" date="2014-09" db="EMBL/GenBank/DDBJ databases">
        <authorList>
            <person name="Ellenberger Sabrina"/>
        </authorList>
    </citation>
    <scope>NUCLEOTIDE SEQUENCE [LARGE SCALE GENOMIC DNA]</scope>
    <source>
        <strain evidence="4 5">CBS 412.66</strain>
    </source>
</reference>
<feature type="compositionally biased region" description="Low complexity" evidence="2">
    <location>
        <begin position="463"/>
        <end position="474"/>
    </location>
</feature>
<evidence type="ECO:0000313" key="5">
    <source>
        <dbReference type="Proteomes" id="UP000054107"/>
    </source>
</evidence>
<feature type="compositionally biased region" description="Basic and acidic residues" evidence="2">
    <location>
        <begin position="254"/>
        <end position="270"/>
    </location>
</feature>
<gene>
    <name evidence="4" type="primary">PARPA_02450.1 scaffold 4444</name>
</gene>
<evidence type="ECO:0000256" key="1">
    <source>
        <dbReference type="PROSITE-ProRule" id="PRU00047"/>
    </source>
</evidence>
<feature type="region of interest" description="Disordered" evidence="2">
    <location>
        <begin position="440"/>
        <end position="495"/>
    </location>
</feature>
<dbReference type="STRING" id="35722.A0A0B7MSR0"/>
<protein>
    <recommendedName>
        <fullName evidence="3">CCHC-type domain-containing protein</fullName>
    </recommendedName>
</protein>
<evidence type="ECO:0000313" key="4">
    <source>
        <dbReference type="EMBL" id="CEP09021.1"/>
    </source>
</evidence>
<feature type="compositionally biased region" description="Basic and acidic residues" evidence="2">
    <location>
        <begin position="482"/>
        <end position="495"/>
    </location>
</feature>